<dbReference type="InterPro" id="IPR017937">
    <property type="entry name" value="Thioredoxin_CS"/>
</dbReference>
<dbReference type="PROSITE" id="PS51352">
    <property type="entry name" value="THIOREDOXIN_2"/>
    <property type="match status" value="1"/>
</dbReference>
<dbReference type="InterPro" id="IPR000866">
    <property type="entry name" value="AhpC/TSA"/>
</dbReference>
<keyword evidence="4" id="KW-1015">Disulfide bond</keyword>
<evidence type="ECO:0000256" key="1">
    <source>
        <dbReference type="ARBA" id="ARBA00004196"/>
    </source>
</evidence>
<dbReference type="InterPro" id="IPR013766">
    <property type="entry name" value="Thioredoxin_domain"/>
</dbReference>
<dbReference type="CDD" id="cd02966">
    <property type="entry name" value="TlpA_like_family"/>
    <property type="match status" value="1"/>
</dbReference>
<feature type="domain" description="Thioredoxin" evidence="6">
    <location>
        <begin position="69"/>
        <end position="204"/>
    </location>
</feature>
<evidence type="ECO:0000256" key="4">
    <source>
        <dbReference type="ARBA" id="ARBA00023157"/>
    </source>
</evidence>
<proteinExistence type="predicted"/>
<evidence type="ECO:0000256" key="3">
    <source>
        <dbReference type="ARBA" id="ARBA00022968"/>
    </source>
</evidence>
<keyword evidence="5" id="KW-0676">Redox-active center</keyword>
<organism evidence="7 8">
    <name type="scientific">Nocardioides marmorisolisilvae</name>
    <dbReference type="NCBI Taxonomy" id="1542737"/>
    <lineage>
        <taxon>Bacteria</taxon>
        <taxon>Bacillati</taxon>
        <taxon>Actinomycetota</taxon>
        <taxon>Actinomycetes</taxon>
        <taxon>Propionibacteriales</taxon>
        <taxon>Nocardioidaceae</taxon>
        <taxon>Nocardioides</taxon>
    </lineage>
</organism>
<dbReference type="PANTHER" id="PTHR42852">
    <property type="entry name" value="THIOL:DISULFIDE INTERCHANGE PROTEIN DSBE"/>
    <property type="match status" value="1"/>
</dbReference>
<dbReference type="GO" id="GO:0016209">
    <property type="term" value="F:antioxidant activity"/>
    <property type="evidence" value="ECO:0007669"/>
    <property type="project" value="InterPro"/>
</dbReference>
<evidence type="ECO:0000259" key="6">
    <source>
        <dbReference type="PROSITE" id="PS51352"/>
    </source>
</evidence>
<dbReference type="Proteomes" id="UP000277094">
    <property type="component" value="Unassembled WGS sequence"/>
</dbReference>
<dbReference type="GO" id="GO:0016491">
    <property type="term" value="F:oxidoreductase activity"/>
    <property type="evidence" value="ECO:0007669"/>
    <property type="project" value="InterPro"/>
</dbReference>
<dbReference type="GO" id="GO:0030313">
    <property type="term" value="C:cell envelope"/>
    <property type="evidence" value="ECO:0007669"/>
    <property type="project" value="UniProtKB-SubCell"/>
</dbReference>
<comment type="caution">
    <text evidence="7">The sequence shown here is derived from an EMBL/GenBank/DDBJ whole genome shotgun (WGS) entry which is preliminary data.</text>
</comment>
<evidence type="ECO:0000313" key="7">
    <source>
        <dbReference type="EMBL" id="RNL81303.1"/>
    </source>
</evidence>
<sequence>MPRQEAGLRRLHGREVVPVLRGGPDRCRRGGQARQDPGARVRRVAVLLVALLLTSTLSGCGKDLNKPGADQSSRLPTITLRGFDGQPDVDLGSFKGPAVVNLWASWCGPCKRELPLYAAFARTYSGKVAVLGVDFQETSDARAKALATRSRVAYPLVSDPDGELHAIGLPKIVLVDADGRIAYQEYVEIKSAGQLEALVEKHLGVSRP</sequence>
<evidence type="ECO:0000256" key="2">
    <source>
        <dbReference type="ARBA" id="ARBA00022748"/>
    </source>
</evidence>
<keyword evidence="2" id="KW-0201">Cytochrome c-type biogenesis</keyword>
<accession>A0A3N0E0N7</accession>
<comment type="subcellular location">
    <subcellularLocation>
        <location evidence="1">Cell envelope</location>
    </subcellularLocation>
</comment>
<dbReference type="PROSITE" id="PS00194">
    <property type="entry name" value="THIOREDOXIN_1"/>
    <property type="match status" value="1"/>
</dbReference>
<protein>
    <submittedName>
        <fullName evidence="7">TlpA family protein disulfide reductase</fullName>
    </submittedName>
</protein>
<gene>
    <name evidence="7" type="ORF">EFL95_02805</name>
</gene>
<keyword evidence="8" id="KW-1185">Reference proteome</keyword>
<dbReference type="Gene3D" id="3.40.30.10">
    <property type="entry name" value="Glutaredoxin"/>
    <property type="match status" value="1"/>
</dbReference>
<dbReference type="OrthoDB" id="9796554at2"/>
<evidence type="ECO:0000313" key="8">
    <source>
        <dbReference type="Proteomes" id="UP000277094"/>
    </source>
</evidence>
<keyword evidence="3" id="KW-0812">Transmembrane</keyword>
<dbReference type="EMBL" id="RJSG01000001">
    <property type="protein sequence ID" value="RNL81303.1"/>
    <property type="molecule type" value="Genomic_DNA"/>
</dbReference>
<dbReference type="PANTHER" id="PTHR42852:SF6">
    <property type="entry name" value="THIOL:DISULFIDE INTERCHANGE PROTEIN DSBE"/>
    <property type="match status" value="1"/>
</dbReference>
<dbReference type="SUPFAM" id="SSF52833">
    <property type="entry name" value="Thioredoxin-like"/>
    <property type="match status" value="1"/>
</dbReference>
<dbReference type="InterPro" id="IPR050553">
    <property type="entry name" value="Thioredoxin_ResA/DsbE_sf"/>
</dbReference>
<dbReference type="Pfam" id="PF00578">
    <property type="entry name" value="AhpC-TSA"/>
    <property type="match status" value="1"/>
</dbReference>
<name>A0A3N0E0N7_9ACTN</name>
<dbReference type="AlphaFoldDB" id="A0A3N0E0N7"/>
<keyword evidence="3" id="KW-0735">Signal-anchor</keyword>
<dbReference type="GO" id="GO:0017004">
    <property type="term" value="P:cytochrome complex assembly"/>
    <property type="evidence" value="ECO:0007669"/>
    <property type="project" value="UniProtKB-KW"/>
</dbReference>
<reference evidence="7 8" key="1">
    <citation type="submission" date="2018-11" db="EMBL/GenBank/DDBJ databases">
        <authorList>
            <person name="Li F."/>
        </authorList>
    </citation>
    <scope>NUCLEOTIDE SEQUENCE [LARGE SCALE GENOMIC DNA]</scope>
    <source>
        <strain evidence="7 8">KIS18-7</strain>
    </source>
</reference>
<dbReference type="InterPro" id="IPR036249">
    <property type="entry name" value="Thioredoxin-like_sf"/>
</dbReference>
<evidence type="ECO:0000256" key="5">
    <source>
        <dbReference type="ARBA" id="ARBA00023284"/>
    </source>
</evidence>